<proteinExistence type="predicted"/>
<dbReference type="Proteomes" id="UP000024635">
    <property type="component" value="Unassembled WGS sequence"/>
</dbReference>
<protein>
    <submittedName>
        <fullName evidence="1">Uncharacterized protein</fullName>
    </submittedName>
</protein>
<dbReference type="EMBL" id="JARK01001340">
    <property type="protein sequence ID" value="EYC31289.1"/>
    <property type="molecule type" value="Genomic_DNA"/>
</dbReference>
<sequence>MLIRNFRALSEFLFYSSQRDVRRSPALSKHPPASWCVLSAPPHTYHFRSIFEHQDTIDLGPYAYLSPAIPDPHPPPPGKYPWRGWSGKTRMHIPRDALLKKLAH</sequence>
<keyword evidence="2" id="KW-1185">Reference proteome</keyword>
<organism evidence="1 2">
    <name type="scientific">Ancylostoma ceylanicum</name>
    <dbReference type="NCBI Taxonomy" id="53326"/>
    <lineage>
        <taxon>Eukaryota</taxon>
        <taxon>Metazoa</taxon>
        <taxon>Ecdysozoa</taxon>
        <taxon>Nematoda</taxon>
        <taxon>Chromadorea</taxon>
        <taxon>Rhabditida</taxon>
        <taxon>Rhabditina</taxon>
        <taxon>Rhabditomorpha</taxon>
        <taxon>Strongyloidea</taxon>
        <taxon>Ancylostomatidae</taxon>
        <taxon>Ancylostomatinae</taxon>
        <taxon>Ancylostoma</taxon>
    </lineage>
</organism>
<gene>
    <name evidence="1" type="primary">Acey_s0004.g2076</name>
    <name evidence="1" type="ORF">Y032_0004g2076</name>
</gene>
<accession>A0A016VUK7</accession>
<name>A0A016VUK7_9BILA</name>
<reference evidence="2" key="1">
    <citation type="journal article" date="2015" name="Nat. Genet.">
        <title>The genome and transcriptome of the zoonotic hookworm Ancylostoma ceylanicum identify infection-specific gene families.</title>
        <authorList>
            <person name="Schwarz E.M."/>
            <person name="Hu Y."/>
            <person name="Antoshechkin I."/>
            <person name="Miller M.M."/>
            <person name="Sternberg P.W."/>
            <person name="Aroian R.V."/>
        </authorList>
    </citation>
    <scope>NUCLEOTIDE SEQUENCE</scope>
    <source>
        <strain evidence="2">HY135</strain>
    </source>
</reference>
<evidence type="ECO:0000313" key="1">
    <source>
        <dbReference type="EMBL" id="EYC31289.1"/>
    </source>
</evidence>
<dbReference type="AlphaFoldDB" id="A0A016VUK7"/>
<evidence type="ECO:0000313" key="2">
    <source>
        <dbReference type="Proteomes" id="UP000024635"/>
    </source>
</evidence>
<comment type="caution">
    <text evidence="1">The sequence shown here is derived from an EMBL/GenBank/DDBJ whole genome shotgun (WGS) entry which is preliminary data.</text>
</comment>